<dbReference type="EMBL" id="JACAQK010000007">
    <property type="protein sequence ID" value="NWD36185.1"/>
    <property type="molecule type" value="Genomic_DNA"/>
</dbReference>
<keyword evidence="1 2" id="KW-0238">DNA-binding</keyword>
<gene>
    <name evidence="4" type="ORF">HX787_10025</name>
</gene>
<dbReference type="GO" id="GO:0006355">
    <property type="term" value="P:regulation of DNA-templated transcription"/>
    <property type="evidence" value="ECO:0007669"/>
    <property type="project" value="InterPro"/>
</dbReference>
<sequence>MTYSTRSHLTDDASFEIHFGPFKLLPKRHLLLKHGQPVAVGNRALTLLVALASRPGELIEKTELLDIAWPRLVVEECNLRTQIKTLRRALGDDDSSYIATAAGQGYRFVAPTWFEQAPAPIVKEPVVLGVYGCRHCRGAASMPFFAPMQPLRIDMQNS</sequence>
<dbReference type="RefSeq" id="WP_016969021.1">
    <property type="nucleotide sequence ID" value="NZ_CP020369.1"/>
</dbReference>
<protein>
    <submittedName>
        <fullName evidence="4">Transcriptional regulator</fullName>
    </submittedName>
</protein>
<dbReference type="Gene3D" id="1.10.10.10">
    <property type="entry name" value="Winged helix-like DNA-binding domain superfamily/Winged helix DNA-binding domain"/>
    <property type="match status" value="1"/>
</dbReference>
<dbReference type="SMART" id="SM00862">
    <property type="entry name" value="Trans_reg_C"/>
    <property type="match status" value="1"/>
</dbReference>
<dbReference type="CDD" id="cd00383">
    <property type="entry name" value="trans_reg_C"/>
    <property type="match status" value="1"/>
</dbReference>
<dbReference type="GeneID" id="55847074"/>
<dbReference type="GO" id="GO:0000160">
    <property type="term" value="P:phosphorelay signal transduction system"/>
    <property type="evidence" value="ECO:0007669"/>
    <property type="project" value="InterPro"/>
</dbReference>
<comment type="caution">
    <text evidence="4">The sequence shown here is derived from an EMBL/GenBank/DDBJ whole genome shotgun (WGS) entry which is preliminary data.</text>
</comment>
<reference evidence="4 5" key="1">
    <citation type="submission" date="2020-04" db="EMBL/GenBank/DDBJ databases">
        <title>Molecular characterization of pseudomonads from Agaricus bisporus reveal novel blotch 2 pathogens in Western Europe.</title>
        <authorList>
            <person name="Taparia T."/>
            <person name="Krijger M."/>
            <person name="Haynes E."/>
            <person name="Elpinstone J.G."/>
            <person name="Noble R."/>
            <person name="Van Der Wolf J."/>
        </authorList>
    </citation>
    <scope>NUCLEOTIDE SEQUENCE [LARGE SCALE GENOMIC DNA]</scope>
    <source>
        <strain evidence="4 5">IPO3746</strain>
    </source>
</reference>
<feature type="DNA-binding region" description="OmpR/PhoB-type" evidence="2">
    <location>
        <begin position="14"/>
        <end position="110"/>
    </location>
</feature>
<dbReference type="InterPro" id="IPR036388">
    <property type="entry name" value="WH-like_DNA-bd_sf"/>
</dbReference>
<dbReference type="SUPFAM" id="SSF46894">
    <property type="entry name" value="C-terminal effector domain of the bipartite response regulators"/>
    <property type="match status" value="1"/>
</dbReference>
<evidence type="ECO:0000259" key="3">
    <source>
        <dbReference type="PROSITE" id="PS51755"/>
    </source>
</evidence>
<evidence type="ECO:0000256" key="1">
    <source>
        <dbReference type="ARBA" id="ARBA00023125"/>
    </source>
</evidence>
<dbReference type="PROSITE" id="PS51755">
    <property type="entry name" value="OMPR_PHOB"/>
    <property type="match status" value="1"/>
</dbReference>
<dbReference type="AlphaFoldDB" id="A0A7Y8DQP5"/>
<feature type="domain" description="OmpR/PhoB-type" evidence="3">
    <location>
        <begin position="14"/>
        <end position="110"/>
    </location>
</feature>
<dbReference type="InterPro" id="IPR016032">
    <property type="entry name" value="Sig_transdc_resp-reg_C-effctor"/>
</dbReference>
<evidence type="ECO:0000313" key="4">
    <source>
        <dbReference type="EMBL" id="NWD36185.1"/>
    </source>
</evidence>
<organism evidence="4 5">
    <name type="scientific">Pseudomonas tolaasii</name>
    <dbReference type="NCBI Taxonomy" id="29442"/>
    <lineage>
        <taxon>Bacteria</taxon>
        <taxon>Pseudomonadati</taxon>
        <taxon>Pseudomonadota</taxon>
        <taxon>Gammaproteobacteria</taxon>
        <taxon>Pseudomonadales</taxon>
        <taxon>Pseudomonadaceae</taxon>
        <taxon>Pseudomonas</taxon>
    </lineage>
</organism>
<dbReference type="InterPro" id="IPR001867">
    <property type="entry name" value="OmpR/PhoB-type_DNA-bd"/>
</dbReference>
<dbReference type="Proteomes" id="UP000549134">
    <property type="component" value="Unassembled WGS sequence"/>
</dbReference>
<evidence type="ECO:0000256" key="2">
    <source>
        <dbReference type="PROSITE-ProRule" id="PRU01091"/>
    </source>
</evidence>
<name>A0A7Y8DQP5_PSETO</name>
<accession>A0A7Y8DQP5</accession>
<dbReference type="GO" id="GO:0003677">
    <property type="term" value="F:DNA binding"/>
    <property type="evidence" value="ECO:0007669"/>
    <property type="project" value="UniProtKB-UniRule"/>
</dbReference>
<proteinExistence type="predicted"/>
<evidence type="ECO:0000313" key="5">
    <source>
        <dbReference type="Proteomes" id="UP000549134"/>
    </source>
</evidence>
<dbReference type="Pfam" id="PF00486">
    <property type="entry name" value="Trans_reg_C"/>
    <property type="match status" value="1"/>
</dbReference>